<feature type="compositionally biased region" description="Polar residues" evidence="1">
    <location>
        <begin position="23"/>
        <end position="35"/>
    </location>
</feature>
<evidence type="ECO:0000313" key="3">
    <source>
        <dbReference type="Proteomes" id="UP000298663"/>
    </source>
</evidence>
<dbReference type="EMBL" id="AZBU02000001">
    <property type="protein sequence ID" value="TMS34685.1"/>
    <property type="molecule type" value="Genomic_DNA"/>
</dbReference>
<evidence type="ECO:0000313" key="2">
    <source>
        <dbReference type="EMBL" id="TMS34685.1"/>
    </source>
</evidence>
<proteinExistence type="predicted"/>
<feature type="region of interest" description="Disordered" evidence="1">
    <location>
        <begin position="23"/>
        <end position="45"/>
    </location>
</feature>
<gene>
    <name evidence="2" type="ORF">L596_002223</name>
</gene>
<name>A0A4U8UQJ9_STECR</name>
<evidence type="ECO:0000256" key="1">
    <source>
        <dbReference type="SAM" id="MobiDB-lite"/>
    </source>
</evidence>
<accession>A0A4U8UQJ9</accession>
<organism evidence="2 3">
    <name type="scientific">Steinernema carpocapsae</name>
    <name type="common">Entomopathogenic nematode</name>
    <dbReference type="NCBI Taxonomy" id="34508"/>
    <lineage>
        <taxon>Eukaryota</taxon>
        <taxon>Metazoa</taxon>
        <taxon>Ecdysozoa</taxon>
        <taxon>Nematoda</taxon>
        <taxon>Chromadorea</taxon>
        <taxon>Rhabditida</taxon>
        <taxon>Tylenchina</taxon>
        <taxon>Panagrolaimomorpha</taxon>
        <taxon>Strongyloidoidea</taxon>
        <taxon>Steinernematidae</taxon>
        <taxon>Steinernema</taxon>
    </lineage>
</organism>
<dbReference type="Proteomes" id="UP000298663">
    <property type="component" value="Chromosome X"/>
</dbReference>
<protein>
    <submittedName>
        <fullName evidence="2">Uncharacterized protein</fullName>
    </submittedName>
</protein>
<reference evidence="2 3" key="2">
    <citation type="journal article" date="2019" name="G3 (Bethesda)">
        <title>Hybrid Assembly of the Genome of the Entomopathogenic Nematode Steinernema carpocapsae Identifies the X-Chromosome.</title>
        <authorList>
            <person name="Serra L."/>
            <person name="Macchietto M."/>
            <person name="Macias-Munoz A."/>
            <person name="McGill C.J."/>
            <person name="Rodriguez I.M."/>
            <person name="Rodriguez B."/>
            <person name="Murad R."/>
            <person name="Mortazavi A."/>
        </authorList>
    </citation>
    <scope>NUCLEOTIDE SEQUENCE [LARGE SCALE GENOMIC DNA]</scope>
    <source>
        <strain evidence="2 3">ALL</strain>
    </source>
</reference>
<dbReference type="AlphaFoldDB" id="A0A4U8UQJ9"/>
<sequence length="119" mass="13433">MLAVVMHPRLINVRSQRPVGATNKANLKTKPTSNCVGGGMHKKKPKKEFLPRVRASLYARRQRNKLTESKITIGKHTAAVRERLRQKQQRSKEKITGDNTALPLSALPSLLKSFFCLFI</sequence>
<comment type="caution">
    <text evidence="2">The sequence shown here is derived from an EMBL/GenBank/DDBJ whole genome shotgun (WGS) entry which is preliminary data.</text>
</comment>
<dbReference type="EMBL" id="CM016762">
    <property type="protein sequence ID" value="TMS34685.1"/>
    <property type="molecule type" value="Genomic_DNA"/>
</dbReference>
<keyword evidence="3" id="KW-1185">Reference proteome</keyword>
<reference evidence="2 3" key="1">
    <citation type="journal article" date="2015" name="Genome Biol.">
        <title>Comparative genomics of Steinernema reveals deeply conserved gene regulatory networks.</title>
        <authorList>
            <person name="Dillman A.R."/>
            <person name="Macchietto M."/>
            <person name="Porter C.F."/>
            <person name="Rogers A."/>
            <person name="Williams B."/>
            <person name="Antoshechkin I."/>
            <person name="Lee M.M."/>
            <person name="Goodwin Z."/>
            <person name="Lu X."/>
            <person name="Lewis E.E."/>
            <person name="Goodrich-Blair H."/>
            <person name="Stock S.P."/>
            <person name="Adams B.J."/>
            <person name="Sternberg P.W."/>
            <person name="Mortazavi A."/>
        </authorList>
    </citation>
    <scope>NUCLEOTIDE SEQUENCE [LARGE SCALE GENOMIC DNA]</scope>
    <source>
        <strain evidence="2 3">ALL</strain>
    </source>
</reference>